<feature type="compositionally biased region" description="Basic and acidic residues" evidence="2">
    <location>
        <begin position="323"/>
        <end position="338"/>
    </location>
</feature>
<feature type="compositionally biased region" description="Basic and acidic residues" evidence="2">
    <location>
        <begin position="423"/>
        <end position="441"/>
    </location>
</feature>
<feature type="compositionally biased region" description="Basic and acidic residues" evidence="2">
    <location>
        <begin position="143"/>
        <end position="154"/>
    </location>
</feature>
<accession>A0A8H7VL16</accession>
<comment type="caution">
    <text evidence="3">The sequence shown here is derived from an EMBL/GenBank/DDBJ whole genome shotgun (WGS) entry which is preliminary data.</text>
</comment>
<feature type="compositionally biased region" description="Basic and acidic residues" evidence="2">
    <location>
        <begin position="184"/>
        <end position="195"/>
    </location>
</feature>
<organism evidence="3 4">
    <name type="scientific">Circinella minor</name>
    <dbReference type="NCBI Taxonomy" id="1195481"/>
    <lineage>
        <taxon>Eukaryota</taxon>
        <taxon>Fungi</taxon>
        <taxon>Fungi incertae sedis</taxon>
        <taxon>Mucoromycota</taxon>
        <taxon>Mucoromycotina</taxon>
        <taxon>Mucoromycetes</taxon>
        <taxon>Mucorales</taxon>
        <taxon>Lichtheimiaceae</taxon>
        <taxon>Circinella</taxon>
    </lineage>
</organism>
<evidence type="ECO:0000313" key="4">
    <source>
        <dbReference type="Proteomes" id="UP000646827"/>
    </source>
</evidence>
<feature type="compositionally biased region" description="Basic and acidic residues" evidence="2">
    <location>
        <begin position="280"/>
        <end position="289"/>
    </location>
</feature>
<dbReference type="Pfam" id="PF05042">
    <property type="entry name" value="Caleosin"/>
    <property type="match status" value="1"/>
</dbReference>
<feature type="compositionally biased region" description="Polar residues" evidence="2">
    <location>
        <begin position="236"/>
        <end position="245"/>
    </location>
</feature>
<dbReference type="EMBL" id="JAEPRB010000014">
    <property type="protein sequence ID" value="KAG2226656.1"/>
    <property type="molecule type" value="Genomic_DNA"/>
</dbReference>
<dbReference type="OrthoDB" id="640742at2759"/>
<gene>
    <name evidence="3" type="ORF">INT45_001003</name>
</gene>
<evidence type="ECO:0000256" key="2">
    <source>
        <dbReference type="SAM" id="MobiDB-lite"/>
    </source>
</evidence>
<feature type="compositionally biased region" description="Low complexity" evidence="2">
    <location>
        <begin position="462"/>
        <end position="475"/>
    </location>
</feature>
<sequence length="872" mass="95460">MSNQTSEWKRSRSNSTNDTNDEHIKIVDSEHFYNLHHGDQRIAESIVGGNDHSSQAQDFPLPREAATISKNEQESRGADLPTAGGVGDLLNTKLSSSINSETNSERSYAFVTDFPLPQETAKAVDDGPASMGVSDLLHHTNDVEHSKEQQEHLDPTIPPQRSFANVAGKNNIPSSASSSTNNDVGKDEKEKKKGGDPSSSAEEFPLPQEASATFNNEPKNRGVDLSATGVGDLLNKKSSPSMKLETNTERSYAFVTDFPPPEETAKGADSGPKSMGVGDLLHHANDVKHNKTYLDPTSLSHPEQSFANVAGNNNIPSSPPSPRDNDVGSDEKEKDKSGDPSSSTEEFPLPQEASATFNNEPKNRGVDLSATGVGDLLNKKSSSSMKLETNTERSYAFVTDFPPPQKASKEAHDTPKSMGVGDLLHHTNDVDHDKEQQEHLDPTIPPHPQRSFANVAGNKDFPSLSPSSTNNSVSTALEEQKSTESLSNIPDVKDMLGSTSVKVKPPPSSQSFAKMAAKPPLSDDKSSPRTIALEKQNQALKSQSESTTDPSAVTHENFPTLAQANQMFEQGVSVNDKKEKAMFTEISKISDAAEAAVATIDSAKEGLDVSKKNKGQGETTSSSFANITSNNLDKAPPSASSRPVPSHPEYDERTMMNEAMKREERKSKQADTHENIVTPEQVLLQERTDEINTQKRNEAMIVSKCIERFDKSRQGKFTMLDTFKTLCGMGYSFISAIPMTVLMHLRLSPLTSPYPLPFLYRSITDWFTLPIYTNKIVPALAYGSRSLLTGKRGAFLVNRYGRQQHGTNNIGLSFWDGIRGMNREERLGWWQLSSWAMHRLQWMVVYTILQDPKSHLVTADALSGLPSYSTSL</sequence>
<feature type="region of interest" description="Disordered" evidence="2">
    <location>
        <begin position="609"/>
        <end position="652"/>
    </location>
</feature>
<feature type="region of interest" description="Disordered" evidence="2">
    <location>
        <begin position="143"/>
        <end position="529"/>
    </location>
</feature>
<keyword evidence="4" id="KW-1185">Reference proteome</keyword>
<protein>
    <submittedName>
        <fullName evidence="3">Uncharacterized protein</fullName>
    </submittedName>
</protein>
<name>A0A8H7VL16_9FUNG</name>
<feature type="region of interest" description="Disordered" evidence="2">
    <location>
        <begin position="1"/>
        <end position="23"/>
    </location>
</feature>
<proteinExistence type="inferred from homology"/>
<reference evidence="3 4" key="1">
    <citation type="submission" date="2020-12" db="EMBL/GenBank/DDBJ databases">
        <title>Metabolic potential, ecology and presence of endohyphal bacteria is reflected in genomic diversity of Mucoromycotina.</title>
        <authorList>
            <person name="Muszewska A."/>
            <person name="Okrasinska A."/>
            <person name="Steczkiewicz K."/>
            <person name="Drgas O."/>
            <person name="Orlowska M."/>
            <person name="Perlinska-Lenart U."/>
            <person name="Aleksandrzak-Piekarczyk T."/>
            <person name="Szatraj K."/>
            <person name="Zielenkiewicz U."/>
            <person name="Pilsyk S."/>
            <person name="Malc E."/>
            <person name="Mieczkowski P."/>
            <person name="Kruszewska J.S."/>
            <person name="Biernat P."/>
            <person name="Pawlowska J."/>
        </authorList>
    </citation>
    <scope>NUCLEOTIDE SEQUENCE [LARGE SCALE GENOMIC DNA]</scope>
    <source>
        <strain evidence="3 4">CBS 142.35</strain>
    </source>
</reference>
<comment type="similarity">
    <text evidence="1">Belongs to the caleosin family.</text>
</comment>
<feature type="compositionally biased region" description="Polar residues" evidence="2">
    <location>
        <begin position="295"/>
        <end position="315"/>
    </location>
</feature>
<evidence type="ECO:0000256" key="1">
    <source>
        <dbReference type="ARBA" id="ARBA00006765"/>
    </source>
</evidence>
<feature type="compositionally biased region" description="Polar residues" evidence="2">
    <location>
        <begin position="616"/>
        <end position="632"/>
    </location>
</feature>
<dbReference type="Proteomes" id="UP000646827">
    <property type="component" value="Unassembled WGS sequence"/>
</dbReference>
<feature type="compositionally biased region" description="Polar residues" evidence="2">
    <location>
        <begin position="171"/>
        <end position="183"/>
    </location>
</feature>
<feature type="region of interest" description="Disordered" evidence="2">
    <location>
        <begin position="43"/>
        <end position="85"/>
    </location>
</feature>
<evidence type="ECO:0000313" key="3">
    <source>
        <dbReference type="EMBL" id="KAG2226656.1"/>
    </source>
</evidence>
<dbReference type="AlphaFoldDB" id="A0A8H7VL16"/>
<dbReference type="InterPro" id="IPR007736">
    <property type="entry name" value="Caleosin-related"/>
</dbReference>